<dbReference type="EMBL" id="CAMPGE010007387">
    <property type="protein sequence ID" value="CAI2366309.1"/>
    <property type="molecule type" value="Genomic_DNA"/>
</dbReference>
<dbReference type="PANTHER" id="PTHR23316">
    <property type="entry name" value="IMPORTIN ALPHA"/>
    <property type="match status" value="1"/>
</dbReference>
<comment type="caution">
    <text evidence="4">The sequence shown here is derived from an EMBL/GenBank/DDBJ whole genome shotgun (WGS) entry which is preliminary data.</text>
</comment>
<evidence type="ECO:0000256" key="1">
    <source>
        <dbReference type="ARBA" id="ARBA00010394"/>
    </source>
</evidence>
<keyword evidence="5" id="KW-1185">Reference proteome</keyword>
<evidence type="ECO:0000313" key="5">
    <source>
        <dbReference type="Proteomes" id="UP001295684"/>
    </source>
</evidence>
<evidence type="ECO:0008006" key="6">
    <source>
        <dbReference type="Google" id="ProtNLM"/>
    </source>
</evidence>
<keyword evidence="2" id="KW-0813">Transport</keyword>
<protein>
    <recommendedName>
        <fullName evidence="6">Importin subunit alpha</fullName>
    </recommendedName>
</protein>
<organism evidence="4 5">
    <name type="scientific">Euplotes crassus</name>
    <dbReference type="NCBI Taxonomy" id="5936"/>
    <lineage>
        <taxon>Eukaryota</taxon>
        <taxon>Sar</taxon>
        <taxon>Alveolata</taxon>
        <taxon>Ciliophora</taxon>
        <taxon>Intramacronucleata</taxon>
        <taxon>Spirotrichea</taxon>
        <taxon>Hypotrichia</taxon>
        <taxon>Euplotida</taxon>
        <taxon>Euplotidae</taxon>
        <taxon>Moneuplotes</taxon>
    </lineage>
</organism>
<evidence type="ECO:0000256" key="2">
    <source>
        <dbReference type="ARBA" id="ARBA00022448"/>
    </source>
</evidence>
<dbReference type="SUPFAM" id="SSF48371">
    <property type="entry name" value="ARM repeat"/>
    <property type="match status" value="1"/>
</dbReference>
<sequence length="508" mass="59320">METLYINRRLKKLNTESEKSKSTVKKRRKDSLDSEELENEALAKVQTERKVTKIPFNQEDYEDAVKAIREGKDQIRIYFGLCCLRKSQVKNYGIVKDLVRIVKTEKDRDILYEASCLLLDLCNGTQKQVLHLIQNTALDGLREMIIMQDEEISKFAINTLVNWAIKSASVRDSLVQEDTHTFIIDLLPDLEEGQMVNDCLIFLCNLFRKHPMMEDQYVKAIIPGLITYLKWLDDTLELETILEMEGLGIEDEDIFQTSKENTRKDITISILWALSFLPERKICKLCMLDEDLMLLVLKCFRESKNPYLRLPALRFLGNVCSDDDILAKKLMVDYNFAEALKTSIKDKKTFLRKETCWVASNIVCGPMSNIFLVMKNLLEDICHMYLYDTPQIMEEASCILLNCTQKINERTIECLCKADIIDIFAKKIEQEKLNETQEDIILTFLEEFLKKTMRFPPHKEIKTIYRESKVMEFIKEKALTKSESSNGIKAYDILARYFRDIKEELFPK</sequence>
<proteinExistence type="inferred from homology"/>
<dbReference type="InterPro" id="IPR011989">
    <property type="entry name" value="ARM-like"/>
</dbReference>
<keyword evidence="3" id="KW-0653">Protein transport</keyword>
<dbReference type="Gene3D" id="1.25.10.10">
    <property type="entry name" value="Leucine-rich Repeat Variant"/>
    <property type="match status" value="1"/>
</dbReference>
<dbReference type="AlphaFoldDB" id="A0AAD1X7S1"/>
<comment type="similarity">
    <text evidence="1">Belongs to the importin alpha family.</text>
</comment>
<evidence type="ECO:0000256" key="3">
    <source>
        <dbReference type="ARBA" id="ARBA00022927"/>
    </source>
</evidence>
<dbReference type="InterPro" id="IPR016024">
    <property type="entry name" value="ARM-type_fold"/>
</dbReference>
<evidence type="ECO:0000313" key="4">
    <source>
        <dbReference type="EMBL" id="CAI2366309.1"/>
    </source>
</evidence>
<accession>A0AAD1X7S1</accession>
<reference evidence="4" key="1">
    <citation type="submission" date="2023-07" db="EMBL/GenBank/DDBJ databases">
        <authorList>
            <consortium name="AG Swart"/>
            <person name="Singh M."/>
            <person name="Singh A."/>
            <person name="Seah K."/>
            <person name="Emmerich C."/>
        </authorList>
    </citation>
    <scope>NUCLEOTIDE SEQUENCE</scope>
    <source>
        <strain evidence="4">DP1</strain>
    </source>
</reference>
<gene>
    <name evidence="4" type="ORF">ECRASSUSDP1_LOCUS7582</name>
</gene>
<name>A0AAD1X7S1_EUPCR</name>
<dbReference type="GO" id="GO:0015031">
    <property type="term" value="P:protein transport"/>
    <property type="evidence" value="ECO:0007669"/>
    <property type="project" value="UniProtKB-KW"/>
</dbReference>
<dbReference type="Proteomes" id="UP001295684">
    <property type="component" value="Unassembled WGS sequence"/>
</dbReference>